<dbReference type="Proteomes" id="UP000009022">
    <property type="component" value="Unassembled WGS sequence"/>
</dbReference>
<keyword evidence="6" id="KW-1185">Reference proteome</keyword>
<dbReference type="InterPro" id="IPR016192">
    <property type="entry name" value="APOBEC/CMP_deaminase_Zn-bd"/>
</dbReference>
<name>B3S9W6_TRIAD</name>
<dbReference type="CDD" id="cd01285">
    <property type="entry name" value="nucleoside_deaminase"/>
    <property type="match status" value="1"/>
</dbReference>
<dbReference type="InParanoid" id="B3S9W6"/>
<dbReference type="EMBL" id="DS985260">
    <property type="protein sequence ID" value="EDV20338.1"/>
    <property type="molecule type" value="Genomic_DNA"/>
</dbReference>
<dbReference type="RefSeq" id="XP_002117032.1">
    <property type="nucleotide sequence ID" value="XM_002116996.1"/>
</dbReference>
<keyword evidence="3" id="KW-0862">Zinc</keyword>
<dbReference type="Pfam" id="PF00383">
    <property type="entry name" value="dCMP_cyt_deam_1"/>
    <property type="match status" value="1"/>
</dbReference>
<dbReference type="GO" id="GO:0052717">
    <property type="term" value="F:tRNA-specific adenosine-34 deaminase activity"/>
    <property type="evidence" value="ECO:0000318"/>
    <property type="project" value="GO_Central"/>
</dbReference>
<reference evidence="5 6" key="1">
    <citation type="journal article" date="2008" name="Nature">
        <title>The Trichoplax genome and the nature of placozoans.</title>
        <authorList>
            <person name="Srivastava M."/>
            <person name="Begovic E."/>
            <person name="Chapman J."/>
            <person name="Putnam N.H."/>
            <person name="Hellsten U."/>
            <person name="Kawashima T."/>
            <person name="Kuo A."/>
            <person name="Mitros T."/>
            <person name="Salamov A."/>
            <person name="Carpenter M.L."/>
            <person name="Signorovitch A.Y."/>
            <person name="Moreno M.A."/>
            <person name="Kamm K."/>
            <person name="Grimwood J."/>
            <person name="Schmutz J."/>
            <person name="Shapiro H."/>
            <person name="Grigoriev I.V."/>
            <person name="Buss L.W."/>
            <person name="Schierwater B."/>
            <person name="Dellaporta S.L."/>
            <person name="Rokhsar D.S."/>
        </authorList>
    </citation>
    <scope>NUCLEOTIDE SEQUENCE [LARGE SCALE GENOMIC DNA]</scope>
    <source>
        <strain evidence="5 6">Grell-BS-1999</strain>
    </source>
</reference>
<keyword evidence="1" id="KW-0479">Metal-binding</keyword>
<protein>
    <recommendedName>
        <fullName evidence="4">CMP/dCMP-type deaminase domain-containing protein</fullName>
    </recommendedName>
</protein>
<evidence type="ECO:0000256" key="1">
    <source>
        <dbReference type="ARBA" id="ARBA00022723"/>
    </source>
</evidence>
<dbReference type="eggNOG" id="KOG1018">
    <property type="taxonomic scope" value="Eukaryota"/>
</dbReference>
<dbReference type="HOGENOM" id="CLU_025810_8_2_1"/>
<dbReference type="STRING" id="10228.B3S9W6"/>
<dbReference type="GO" id="GO:0008270">
    <property type="term" value="F:zinc ion binding"/>
    <property type="evidence" value="ECO:0007669"/>
    <property type="project" value="InterPro"/>
</dbReference>
<dbReference type="CTD" id="6758314"/>
<keyword evidence="2" id="KW-0378">Hydrolase</keyword>
<dbReference type="InterPro" id="IPR016193">
    <property type="entry name" value="Cytidine_deaminase-like"/>
</dbReference>
<evidence type="ECO:0000259" key="4">
    <source>
        <dbReference type="PROSITE" id="PS51747"/>
    </source>
</evidence>
<dbReference type="GO" id="GO:0002100">
    <property type="term" value="P:tRNA wobble adenosine to inosine editing"/>
    <property type="evidence" value="ECO:0000318"/>
    <property type="project" value="GO_Central"/>
</dbReference>
<sequence length="151" mass="16729">MATTGSNSNEWMEIAFELANEALVAGEVPVGCVLVFGNKIIGKGRNEVNEVKNATRHAEMVAIEEAYKWCENNQVRPSVAFSNSQLLVTVEPCIMCSMALRYLHSEAVGLYYKFILITFRLLIADQTVPGLEAERAVTLLKKFYLGQNPNG</sequence>
<organism evidence="5 6">
    <name type="scientific">Trichoplax adhaerens</name>
    <name type="common">Trichoplax reptans</name>
    <dbReference type="NCBI Taxonomy" id="10228"/>
    <lineage>
        <taxon>Eukaryota</taxon>
        <taxon>Metazoa</taxon>
        <taxon>Placozoa</taxon>
        <taxon>Uniplacotomia</taxon>
        <taxon>Trichoplacea</taxon>
        <taxon>Trichoplacidae</taxon>
        <taxon>Trichoplax</taxon>
    </lineage>
</organism>
<dbReference type="PANTHER" id="PTHR11079:SF149">
    <property type="entry name" value="TRNA-SPECIFIC ADENOSINE DEAMINASE 2"/>
    <property type="match status" value="1"/>
</dbReference>
<dbReference type="KEGG" id="tad:TRIADDRAFT_50979"/>
<dbReference type="PROSITE" id="PS51747">
    <property type="entry name" value="CYT_DCMP_DEAMINASES_2"/>
    <property type="match status" value="1"/>
</dbReference>
<dbReference type="SUPFAM" id="SSF53927">
    <property type="entry name" value="Cytidine deaminase-like"/>
    <property type="match status" value="1"/>
</dbReference>
<accession>B3S9W6</accession>
<dbReference type="GeneID" id="6758314"/>
<gene>
    <name evidence="5" type="ORF">TRIADDRAFT_50979</name>
</gene>
<dbReference type="AlphaFoldDB" id="B3S9W6"/>
<evidence type="ECO:0000256" key="2">
    <source>
        <dbReference type="ARBA" id="ARBA00022801"/>
    </source>
</evidence>
<evidence type="ECO:0000256" key="3">
    <source>
        <dbReference type="ARBA" id="ARBA00022833"/>
    </source>
</evidence>
<dbReference type="PROSITE" id="PS00903">
    <property type="entry name" value="CYT_DCMP_DEAMINASES_1"/>
    <property type="match status" value="1"/>
</dbReference>
<dbReference type="InterPro" id="IPR002125">
    <property type="entry name" value="CMP_dCMP_dom"/>
</dbReference>
<feature type="domain" description="CMP/dCMP-type deaminase" evidence="4">
    <location>
        <begin position="6"/>
        <end position="139"/>
    </location>
</feature>
<dbReference type="PANTHER" id="PTHR11079">
    <property type="entry name" value="CYTOSINE DEAMINASE FAMILY MEMBER"/>
    <property type="match status" value="1"/>
</dbReference>
<dbReference type="Gene3D" id="3.40.140.10">
    <property type="entry name" value="Cytidine Deaminase, domain 2"/>
    <property type="match status" value="1"/>
</dbReference>
<dbReference type="PhylomeDB" id="B3S9W6"/>
<evidence type="ECO:0000313" key="6">
    <source>
        <dbReference type="Proteomes" id="UP000009022"/>
    </source>
</evidence>
<evidence type="ECO:0000313" key="5">
    <source>
        <dbReference type="EMBL" id="EDV20338.1"/>
    </source>
</evidence>
<dbReference type="OrthoDB" id="408702at2759"/>
<proteinExistence type="predicted"/>